<evidence type="ECO:0000313" key="8">
    <source>
        <dbReference type="EMBL" id="GFY86603.1"/>
    </source>
</evidence>
<name>A0A7J0EJG2_9ERIC</name>
<sequence length="465" mass="53860">MVLPSQNPKKTQNPDLSNTLQSVLSNCSIHPRLWIIITILSLQVLILFITRSFPLPLFPAAKTRRSATGECPSGRVYVYNLPARFNRDLVDTCNDSDPWHWRCGAVSNDGFGPRATELAGIVPESLSPAWYWTNQFASEILYHNRLLNYKCRTLEPESATAFYMPFYAGLAVGKYLWQNQSMRDRDCAMLLRWVQSKPFWGRSNGSDHFIALGRITWDFRRMDQPEIDWGSSFINMPAMRHVTRLVVERAPRDDYDVGVPYPTGFHPRSQSDIVQWQSFVRNQNRTGLFCFVGAARADIKNDFRGLLLNQCRNESDSCRLVDCARTECANGRTRNMETFLDSDFCLQPRGDSYTRRSVFDCMLAGSIPVFFWFRTAYGQYEWFLPGEPESYSVFIDPRDVRNGRSIKRVLERFSREDVRKMREKVIELIPNFVYAKTIEGLGSTRDAFDIAIDGVLKRFRERQRE</sequence>
<keyword evidence="6" id="KW-0812">Transmembrane</keyword>
<evidence type="ECO:0000256" key="2">
    <source>
        <dbReference type="ARBA" id="ARBA00010271"/>
    </source>
</evidence>
<evidence type="ECO:0000259" key="7">
    <source>
        <dbReference type="Pfam" id="PF03016"/>
    </source>
</evidence>
<keyword evidence="5" id="KW-0333">Golgi apparatus</keyword>
<dbReference type="GO" id="GO:0009969">
    <property type="term" value="P:xyloglucan biosynthetic process"/>
    <property type="evidence" value="ECO:0007669"/>
    <property type="project" value="TreeGrafter"/>
</dbReference>
<feature type="transmembrane region" description="Helical" evidence="6">
    <location>
        <begin position="33"/>
        <end position="53"/>
    </location>
</feature>
<organism evidence="8 9">
    <name type="scientific">Actinidia rufa</name>
    <dbReference type="NCBI Taxonomy" id="165716"/>
    <lineage>
        <taxon>Eukaryota</taxon>
        <taxon>Viridiplantae</taxon>
        <taxon>Streptophyta</taxon>
        <taxon>Embryophyta</taxon>
        <taxon>Tracheophyta</taxon>
        <taxon>Spermatophyta</taxon>
        <taxon>Magnoliopsida</taxon>
        <taxon>eudicotyledons</taxon>
        <taxon>Gunneridae</taxon>
        <taxon>Pentapetalae</taxon>
        <taxon>asterids</taxon>
        <taxon>Ericales</taxon>
        <taxon>Actinidiaceae</taxon>
        <taxon>Actinidia</taxon>
    </lineage>
</organism>
<comment type="subcellular location">
    <subcellularLocation>
        <location evidence="1">Golgi apparatus membrane</location>
        <topology evidence="1">Single-pass type II membrane protein</topology>
    </subcellularLocation>
</comment>
<protein>
    <submittedName>
        <fullName evidence="8">Glycosyltransferase 18</fullName>
    </submittedName>
</protein>
<evidence type="ECO:0000256" key="4">
    <source>
        <dbReference type="ARBA" id="ARBA00022968"/>
    </source>
</evidence>
<keyword evidence="6" id="KW-1133">Transmembrane helix</keyword>
<proteinExistence type="inferred from homology"/>
<dbReference type="Proteomes" id="UP000585474">
    <property type="component" value="Unassembled WGS sequence"/>
</dbReference>
<dbReference type="OrthoDB" id="1924787at2759"/>
<evidence type="ECO:0000256" key="6">
    <source>
        <dbReference type="SAM" id="Phobius"/>
    </source>
</evidence>
<evidence type="ECO:0000256" key="5">
    <source>
        <dbReference type="ARBA" id="ARBA00023034"/>
    </source>
</evidence>
<comment type="caution">
    <text evidence="8">The sequence shown here is derived from an EMBL/GenBank/DDBJ whole genome shotgun (WGS) entry which is preliminary data.</text>
</comment>
<evidence type="ECO:0000256" key="1">
    <source>
        <dbReference type="ARBA" id="ARBA00004323"/>
    </source>
</evidence>
<keyword evidence="4" id="KW-0735">Signal-anchor</keyword>
<comment type="similarity">
    <text evidence="2">Belongs to the glycosyltransferase 47 family.</text>
</comment>
<keyword evidence="3" id="KW-0328">Glycosyltransferase</keyword>
<evidence type="ECO:0000313" key="9">
    <source>
        <dbReference type="Proteomes" id="UP000585474"/>
    </source>
</evidence>
<dbReference type="PANTHER" id="PTHR11062:SF214">
    <property type="entry name" value="XYLOGLUCAN GALACTOSYLTRANSFERASE XLT2"/>
    <property type="match status" value="1"/>
</dbReference>
<dbReference type="EMBL" id="BJWL01000005">
    <property type="protein sequence ID" value="GFY86603.1"/>
    <property type="molecule type" value="Genomic_DNA"/>
</dbReference>
<dbReference type="AlphaFoldDB" id="A0A7J0EJG2"/>
<reference evidence="8 9" key="1">
    <citation type="submission" date="2019-07" db="EMBL/GenBank/DDBJ databases">
        <title>De Novo Assembly of kiwifruit Actinidia rufa.</title>
        <authorList>
            <person name="Sugita-Konishi S."/>
            <person name="Sato K."/>
            <person name="Mori E."/>
            <person name="Abe Y."/>
            <person name="Kisaki G."/>
            <person name="Hamano K."/>
            <person name="Suezawa K."/>
            <person name="Otani M."/>
            <person name="Fukuda T."/>
            <person name="Manabe T."/>
            <person name="Gomi K."/>
            <person name="Tabuchi M."/>
            <person name="Akimitsu K."/>
            <person name="Kataoka I."/>
        </authorList>
    </citation>
    <scope>NUCLEOTIDE SEQUENCE [LARGE SCALE GENOMIC DNA]</scope>
    <source>
        <strain evidence="9">cv. Fuchu</strain>
    </source>
</reference>
<dbReference type="GO" id="GO:0008378">
    <property type="term" value="F:galactosyltransferase activity"/>
    <property type="evidence" value="ECO:0007669"/>
    <property type="project" value="TreeGrafter"/>
</dbReference>
<evidence type="ECO:0000256" key="3">
    <source>
        <dbReference type="ARBA" id="ARBA00022676"/>
    </source>
</evidence>
<keyword evidence="8" id="KW-0808">Transferase</keyword>
<keyword evidence="9" id="KW-1185">Reference proteome</keyword>
<dbReference type="PANTHER" id="PTHR11062">
    <property type="entry name" value="EXOSTOSIN HEPARAN SULFATE GLYCOSYLTRANSFERASE -RELATED"/>
    <property type="match status" value="1"/>
</dbReference>
<gene>
    <name evidence="8" type="ORF">Acr_05g0002420</name>
</gene>
<keyword evidence="6" id="KW-0472">Membrane</keyword>
<dbReference type="InterPro" id="IPR004263">
    <property type="entry name" value="Exostosin"/>
</dbReference>
<dbReference type="InterPro" id="IPR040911">
    <property type="entry name" value="Exostosin_GT47"/>
</dbReference>
<feature type="domain" description="Exostosin GT47" evidence="7">
    <location>
        <begin position="71"/>
        <end position="409"/>
    </location>
</feature>
<dbReference type="GO" id="GO:0000139">
    <property type="term" value="C:Golgi membrane"/>
    <property type="evidence" value="ECO:0007669"/>
    <property type="project" value="UniProtKB-SubCell"/>
</dbReference>
<dbReference type="Pfam" id="PF03016">
    <property type="entry name" value="Exostosin_GT47"/>
    <property type="match status" value="1"/>
</dbReference>
<accession>A0A7J0EJG2</accession>